<name>A0A382GQC5_9ZZZZ</name>
<accession>A0A382GQC5</accession>
<reference evidence="1" key="1">
    <citation type="submission" date="2018-05" db="EMBL/GenBank/DDBJ databases">
        <authorList>
            <person name="Lanie J.A."/>
            <person name="Ng W.-L."/>
            <person name="Kazmierczak K.M."/>
            <person name="Andrzejewski T.M."/>
            <person name="Davidsen T.M."/>
            <person name="Wayne K.J."/>
            <person name="Tettelin H."/>
            <person name="Glass J.I."/>
            <person name="Rusch D."/>
            <person name="Podicherti R."/>
            <person name="Tsui H.-C.T."/>
            <person name="Winkler M.E."/>
        </authorList>
    </citation>
    <scope>NUCLEOTIDE SEQUENCE</scope>
</reference>
<protein>
    <submittedName>
        <fullName evidence="1">Uncharacterized protein</fullName>
    </submittedName>
</protein>
<proteinExistence type="predicted"/>
<dbReference type="EMBL" id="UINC01056690">
    <property type="protein sequence ID" value="SVB77015.1"/>
    <property type="molecule type" value="Genomic_DNA"/>
</dbReference>
<sequence length="92" mass="10407">MRAESEHNLEKIGKPHRELFSLMDFPPFSIDAEKASEFAASILDDVQRNADEPFAEITSRWAEEIAEARMYKQRYAGNFRAATEAAAKIQSG</sequence>
<dbReference type="AlphaFoldDB" id="A0A382GQC5"/>
<organism evidence="1">
    <name type="scientific">marine metagenome</name>
    <dbReference type="NCBI Taxonomy" id="408172"/>
    <lineage>
        <taxon>unclassified sequences</taxon>
        <taxon>metagenomes</taxon>
        <taxon>ecological metagenomes</taxon>
    </lineage>
</organism>
<evidence type="ECO:0000313" key="1">
    <source>
        <dbReference type="EMBL" id="SVB77015.1"/>
    </source>
</evidence>
<gene>
    <name evidence="1" type="ORF">METZ01_LOCUS229869</name>
</gene>